<evidence type="ECO:0000256" key="1">
    <source>
        <dbReference type="ARBA" id="ARBA00000085"/>
    </source>
</evidence>
<protein>
    <recommendedName>
        <fullName evidence="2">histidine kinase</fullName>
        <ecNumber evidence="2">2.7.13.3</ecNumber>
    </recommendedName>
</protein>
<evidence type="ECO:0000256" key="3">
    <source>
        <dbReference type="ARBA" id="ARBA00022553"/>
    </source>
</evidence>
<dbReference type="AlphaFoldDB" id="A0A0F9PNL5"/>
<dbReference type="SUPFAM" id="SSF55874">
    <property type="entry name" value="ATPase domain of HSP90 chaperone/DNA topoisomerase II/histidine kinase"/>
    <property type="match status" value="1"/>
</dbReference>
<keyword evidence="3" id="KW-0597">Phosphoprotein</keyword>
<keyword evidence="5" id="KW-0418">Kinase</keyword>
<feature type="transmembrane region" description="Helical" evidence="8">
    <location>
        <begin position="43"/>
        <end position="65"/>
    </location>
</feature>
<sequence length="326" mass="37857">MEKIHVIKKYKIIIIGNIIGILFIIVELIFSNYHIFTHEIHEFLIRIMVFGMSFTLSAVFQYYNLKQGKYQQKLKKQNEEMKEVNQLKSEFLRRASHELKTPLIAIKGFSNLLMDLHQENLNDDILSMLGEIENGCRRFESIISKILESSKLESSKVKLQTSMEDLSFLIKFCLNELHSYFKSRNHKINVKIEDTIMIQFDKEQIYEVISNLLSNAIKYTSPNGEINIQTEIKDQAVIVKIQDTGIGFTEIEKKRAFQQFGKIERYGQGFDLESEGSGLGLYISKKIVESHGGKIWLESSGRERGSTFYFSLPISKEKKKLMLQMV</sequence>
<dbReference type="CDD" id="cd00082">
    <property type="entry name" value="HisKA"/>
    <property type="match status" value="1"/>
</dbReference>
<dbReference type="Gene3D" id="3.30.565.10">
    <property type="entry name" value="Histidine kinase-like ATPase, C-terminal domain"/>
    <property type="match status" value="1"/>
</dbReference>
<dbReference type="InterPro" id="IPR036890">
    <property type="entry name" value="HATPase_C_sf"/>
</dbReference>
<dbReference type="FunFam" id="3.30.565.10:FF:000006">
    <property type="entry name" value="Sensor histidine kinase WalK"/>
    <property type="match status" value="1"/>
</dbReference>
<keyword evidence="8" id="KW-0472">Membrane</keyword>
<dbReference type="PROSITE" id="PS50109">
    <property type="entry name" value="HIS_KIN"/>
    <property type="match status" value="1"/>
</dbReference>
<dbReference type="CDD" id="cd00075">
    <property type="entry name" value="HATPase"/>
    <property type="match status" value="1"/>
</dbReference>
<comment type="caution">
    <text evidence="10">The sequence shown here is derived from an EMBL/GenBank/DDBJ whole genome shotgun (WGS) entry which is preliminary data.</text>
</comment>
<feature type="coiled-coil region" evidence="7">
    <location>
        <begin position="67"/>
        <end position="94"/>
    </location>
</feature>
<feature type="transmembrane region" description="Helical" evidence="8">
    <location>
        <begin position="12"/>
        <end position="31"/>
    </location>
</feature>
<keyword evidence="4" id="KW-0808">Transferase</keyword>
<dbReference type="InterPro" id="IPR003661">
    <property type="entry name" value="HisK_dim/P_dom"/>
</dbReference>
<dbReference type="InterPro" id="IPR036097">
    <property type="entry name" value="HisK_dim/P_sf"/>
</dbReference>
<evidence type="ECO:0000256" key="2">
    <source>
        <dbReference type="ARBA" id="ARBA00012438"/>
    </source>
</evidence>
<dbReference type="PRINTS" id="PR00344">
    <property type="entry name" value="BCTRLSENSOR"/>
</dbReference>
<dbReference type="InterPro" id="IPR005467">
    <property type="entry name" value="His_kinase_dom"/>
</dbReference>
<proteinExistence type="predicted"/>
<accession>A0A0F9PNL5</accession>
<evidence type="ECO:0000256" key="6">
    <source>
        <dbReference type="ARBA" id="ARBA00023012"/>
    </source>
</evidence>
<evidence type="ECO:0000313" key="10">
    <source>
        <dbReference type="EMBL" id="KKN02691.1"/>
    </source>
</evidence>
<reference evidence="10" key="1">
    <citation type="journal article" date="2015" name="Nature">
        <title>Complex archaea that bridge the gap between prokaryotes and eukaryotes.</title>
        <authorList>
            <person name="Spang A."/>
            <person name="Saw J.H."/>
            <person name="Jorgensen S.L."/>
            <person name="Zaremba-Niedzwiedzka K."/>
            <person name="Martijn J."/>
            <person name="Lind A.E."/>
            <person name="van Eijk R."/>
            <person name="Schleper C."/>
            <person name="Guy L."/>
            <person name="Ettema T.J."/>
        </authorList>
    </citation>
    <scope>NUCLEOTIDE SEQUENCE</scope>
</reference>
<dbReference type="GO" id="GO:0000155">
    <property type="term" value="F:phosphorelay sensor kinase activity"/>
    <property type="evidence" value="ECO:0007669"/>
    <property type="project" value="InterPro"/>
</dbReference>
<comment type="catalytic activity">
    <reaction evidence="1">
        <text>ATP + protein L-histidine = ADP + protein N-phospho-L-histidine.</text>
        <dbReference type="EC" id="2.7.13.3"/>
    </reaction>
</comment>
<keyword evidence="8" id="KW-0812">Transmembrane</keyword>
<dbReference type="Gene3D" id="1.10.287.130">
    <property type="match status" value="1"/>
</dbReference>
<dbReference type="InterPro" id="IPR003594">
    <property type="entry name" value="HATPase_dom"/>
</dbReference>
<dbReference type="Pfam" id="PF02518">
    <property type="entry name" value="HATPase_c"/>
    <property type="match status" value="1"/>
</dbReference>
<keyword evidence="8" id="KW-1133">Transmembrane helix</keyword>
<dbReference type="InterPro" id="IPR004358">
    <property type="entry name" value="Sig_transdc_His_kin-like_C"/>
</dbReference>
<dbReference type="SUPFAM" id="SSF47384">
    <property type="entry name" value="Homodimeric domain of signal transducing histidine kinase"/>
    <property type="match status" value="1"/>
</dbReference>
<name>A0A0F9PNL5_9ZZZZ</name>
<dbReference type="InterPro" id="IPR050736">
    <property type="entry name" value="Sensor_HK_Regulatory"/>
</dbReference>
<feature type="domain" description="Histidine kinase" evidence="9">
    <location>
        <begin position="94"/>
        <end position="316"/>
    </location>
</feature>
<evidence type="ECO:0000259" key="9">
    <source>
        <dbReference type="PROSITE" id="PS50109"/>
    </source>
</evidence>
<dbReference type="PANTHER" id="PTHR43711:SF1">
    <property type="entry name" value="HISTIDINE KINASE 1"/>
    <property type="match status" value="1"/>
</dbReference>
<dbReference type="PANTHER" id="PTHR43711">
    <property type="entry name" value="TWO-COMPONENT HISTIDINE KINASE"/>
    <property type="match status" value="1"/>
</dbReference>
<dbReference type="EMBL" id="LAZR01005121">
    <property type="protein sequence ID" value="KKN02691.1"/>
    <property type="molecule type" value="Genomic_DNA"/>
</dbReference>
<evidence type="ECO:0000256" key="7">
    <source>
        <dbReference type="SAM" id="Coils"/>
    </source>
</evidence>
<dbReference type="EC" id="2.7.13.3" evidence="2"/>
<evidence type="ECO:0000256" key="5">
    <source>
        <dbReference type="ARBA" id="ARBA00022777"/>
    </source>
</evidence>
<dbReference type="SMART" id="SM00387">
    <property type="entry name" value="HATPase_c"/>
    <property type="match status" value="1"/>
</dbReference>
<keyword evidence="7" id="KW-0175">Coiled coil</keyword>
<dbReference type="SMART" id="SM00388">
    <property type="entry name" value="HisKA"/>
    <property type="match status" value="1"/>
</dbReference>
<keyword evidence="6" id="KW-0902">Two-component regulatory system</keyword>
<dbReference type="Pfam" id="PF00512">
    <property type="entry name" value="HisKA"/>
    <property type="match status" value="1"/>
</dbReference>
<gene>
    <name evidence="10" type="ORF">LCGC14_1115160</name>
</gene>
<evidence type="ECO:0000256" key="8">
    <source>
        <dbReference type="SAM" id="Phobius"/>
    </source>
</evidence>
<evidence type="ECO:0000256" key="4">
    <source>
        <dbReference type="ARBA" id="ARBA00022679"/>
    </source>
</evidence>
<organism evidence="10">
    <name type="scientific">marine sediment metagenome</name>
    <dbReference type="NCBI Taxonomy" id="412755"/>
    <lineage>
        <taxon>unclassified sequences</taxon>
        <taxon>metagenomes</taxon>
        <taxon>ecological metagenomes</taxon>
    </lineage>
</organism>